<accession>A0A2T9X4D2</accession>
<dbReference type="Proteomes" id="UP000245638">
    <property type="component" value="Unassembled WGS sequence"/>
</dbReference>
<proteinExistence type="predicted"/>
<evidence type="ECO:0000313" key="2">
    <source>
        <dbReference type="EMBL" id="PVU74950.1"/>
    </source>
</evidence>
<dbReference type="AlphaFoldDB" id="A0A2T9X4D2"/>
<dbReference type="EMBL" id="QEFD01000170">
    <property type="protein sequence ID" value="PVU74950.1"/>
    <property type="molecule type" value="Genomic_DNA"/>
</dbReference>
<protein>
    <submittedName>
        <fullName evidence="2">Uncharacterized protein</fullName>
    </submittedName>
</protein>
<feature type="transmembrane region" description="Helical" evidence="1">
    <location>
        <begin position="5"/>
        <end position="22"/>
    </location>
</feature>
<reference evidence="2 3" key="1">
    <citation type="journal article" date="2015" name="Appl. Environ. Microbiol.">
        <title>Nanoarchaeota, Their Sulfolobales Host, and Nanoarchaeota Virus Distribution across Yellowstone National Park Hot Springs.</title>
        <authorList>
            <person name="Munson-McGee J.H."/>
            <person name="Field E.K."/>
            <person name="Bateson M."/>
            <person name="Rooney C."/>
            <person name="Stepanauskas R."/>
            <person name="Young M.J."/>
        </authorList>
    </citation>
    <scope>NUCLEOTIDE SEQUENCE [LARGE SCALE GENOMIC DNA]</scope>
    <source>
        <strain evidence="2">SCGC AC-742_N10</strain>
    </source>
</reference>
<evidence type="ECO:0000256" key="1">
    <source>
        <dbReference type="SAM" id="Phobius"/>
    </source>
</evidence>
<keyword evidence="1" id="KW-1133">Transmembrane helix</keyword>
<keyword evidence="1" id="KW-0472">Membrane</keyword>
<gene>
    <name evidence="2" type="ORF">DDW13_05720</name>
</gene>
<name>A0A2T9X4D2_9CREN</name>
<evidence type="ECO:0000313" key="3">
    <source>
        <dbReference type="Proteomes" id="UP000245638"/>
    </source>
</evidence>
<organism evidence="2 3">
    <name type="scientific">Acidianus hospitalis</name>
    <dbReference type="NCBI Taxonomy" id="563177"/>
    <lineage>
        <taxon>Archaea</taxon>
        <taxon>Thermoproteota</taxon>
        <taxon>Thermoprotei</taxon>
        <taxon>Sulfolobales</taxon>
        <taxon>Sulfolobaceae</taxon>
        <taxon>Acidianus</taxon>
    </lineage>
</organism>
<comment type="caution">
    <text evidence="2">The sequence shown here is derived from an EMBL/GenBank/DDBJ whole genome shotgun (WGS) entry which is preliminary data.</text>
</comment>
<keyword evidence="1" id="KW-0812">Transmembrane</keyword>
<sequence length="137" mass="15021">MKGLIAGLIIVVIILAIIYYLYTEGYFYSVDINGVYVTIDSNFLGIKNSLHVSYSNTTISAHGSQDITLKIYLYNNNPLLSVKVTNVSVSHPFTLISATPVPSEISPHNNETLCIVIKTPMCNYEGAVDIIIYATEG</sequence>